<reference evidence="1" key="1">
    <citation type="submission" date="2018-12" db="EMBL/GenBank/DDBJ databases">
        <authorList>
            <person name="Sun L."/>
            <person name="Chen Z."/>
        </authorList>
    </citation>
    <scope>NUCLEOTIDE SEQUENCE [LARGE SCALE GENOMIC DNA]</scope>
    <source>
        <strain evidence="1">DSM 16012</strain>
    </source>
</reference>
<dbReference type="Proteomes" id="UP000273811">
    <property type="component" value="Unassembled WGS sequence"/>
</dbReference>
<dbReference type="Pfam" id="PF20074">
    <property type="entry name" value="DUF6470"/>
    <property type="match status" value="1"/>
</dbReference>
<evidence type="ECO:0008006" key="3">
    <source>
        <dbReference type="Google" id="ProtNLM"/>
    </source>
</evidence>
<keyword evidence="2" id="KW-1185">Reference proteome</keyword>
<name>A0A443IZL0_9BACI</name>
<accession>A0A443IZL0</accession>
<dbReference type="AlphaFoldDB" id="A0A443IZL0"/>
<dbReference type="InterPro" id="IPR045527">
    <property type="entry name" value="DUF6470"/>
</dbReference>
<evidence type="ECO:0000313" key="2">
    <source>
        <dbReference type="Proteomes" id="UP000273811"/>
    </source>
</evidence>
<dbReference type="OrthoDB" id="2112831at2"/>
<comment type="caution">
    <text evidence="1">The sequence shown here is derived from an EMBL/GenBank/DDBJ whole genome shotgun (WGS) entry which is preliminary data.</text>
</comment>
<proteinExistence type="predicted"/>
<dbReference type="RefSeq" id="WP_120070329.1">
    <property type="nucleotide sequence ID" value="NZ_CP126113.1"/>
</dbReference>
<evidence type="ECO:0000313" key="1">
    <source>
        <dbReference type="EMBL" id="RWR13586.1"/>
    </source>
</evidence>
<protein>
    <recommendedName>
        <fullName evidence="3">YviE</fullName>
    </recommendedName>
</protein>
<organism evidence="1 2">
    <name type="scientific">Siminovitchia fortis</name>
    <dbReference type="NCBI Taxonomy" id="254758"/>
    <lineage>
        <taxon>Bacteria</taxon>
        <taxon>Bacillati</taxon>
        <taxon>Bacillota</taxon>
        <taxon>Bacilli</taxon>
        <taxon>Bacillales</taxon>
        <taxon>Bacillaceae</taxon>
        <taxon>Siminovitchia</taxon>
    </lineage>
</organism>
<sequence>MRLMPQIRIESTIGQIGMRTIPARQSIEQPRAVLEIQQPPAVMQIERTPGKLTIDQTKAWEDMNLKSTPRLVEEFAQDGRSQLLEGIARRAEEGDELMRIELGGGNPIPHIAKRNFEKPQVSLNITFIPSPFSVKVNYEPDVLHIQWKQNKPIIHAEPQEPVIENEPGKVDIYMEREPSLKIDFVNLEA</sequence>
<gene>
    <name evidence="1" type="ORF">D4N35_003985</name>
</gene>
<dbReference type="EMBL" id="QYTU02000005">
    <property type="protein sequence ID" value="RWR13586.1"/>
    <property type="molecule type" value="Genomic_DNA"/>
</dbReference>